<feature type="compositionally biased region" description="Polar residues" evidence="7">
    <location>
        <begin position="24"/>
        <end position="37"/>
    </location>
</feature>
<keyword evidence="10" id="KW-1185">Reference proteome</keyword>
<dbReference type="SUPFAM" id="SSF53335">
    <property type="entry name" value="S-adenosyl-L-methionine-dependent methyltransferases"/>
    <property type="match status" value="1"/>
</dbReference>
<evidence type="ECO:0000256" key="2">
    <source>
        <dbReference type="ARBA" id="ARBA00022603"/>
    </source>
</evidence>
<protein>
    <recommendedName>
        <fullName evidence="6">RNA methyltransferase</fullName>
        <ecNumber evidence="6">2.1.1.-</ecNumber>
    </recommendedName>
</protein>
<feature type="compositionally biased region" description="Low complexity" evidence="7">
    <location>
        <begin position="38"/>
        <end position="47"/>
    </location>
</feature>
<dbReference type="GO" id="GO:0040031">
    <property type="term" value="P:snRNA modification"/>
    <property type="evidence" value="ECO:0007669"/>
    <property type="project" value="TreeGrafter"/>
</dbReference>
<comment type="caution">
    <text evidence="9">The sequence shown here is derived from an EMBL/GenBank/DDBJ whole genome shotgun (WGS) entry which is preliminary data.</text>
</comment>
<evidence type="ECO:0000256" key="5">
    <source>
        <dbReference type="PROSITE-ProRule" id="PRU00848"/>
    </source>
</evidence>
<feature type="region of interest" description="Disordered" evidence="7">
    <location>
        <begin position="24"/>
        <end position="89"/>
    </location>
</feature>
<dbReference type="GO" id="GO:0008171">
    <property type="term" value="F:O-methyltransferase activity"/>
    <property type="evidence" value="ECO:0007669"/>
    <property type="project" value="UniProtKB-UniRule"/>
</dbReference>
<sequence length="250" mass="28952">MKRKHKGLKTLKKRIRVNEANLNDNHIGFTNNPSEHFSNLNNSHSNNYIKESSSEDNRHIDNDKNSRNNKKDNNSKCNNKSQVSLKAEHVEKNKNEQYRYGNYAGYYGYRLTKEGTLGDRLKIINPNLFEGKKILDVGCNTGLVAIYIGNVKFICKNFLDWEPVTLYDTILCFSVTKWIHLNWGDAGIKKLFSNIWGTLEDGGHLILEPQPWSSYRSKKRRLVEHSRVFATIQLKPGFLNTNCLTRNFKV</sequence>
<proteinExistence type="inferred from homology"/>
<comment type="similarity">
    <text evidence="1 6">Belongs to the methyltransferase superfamily.</text>
</comment>
<organism evidence="9 10">
    <name type="scientific">Zophobas morio</name>
    <dbReference type="NCBI Taxonomy" id="2755281"/>
    <lineage>
        <taxon>Eukaryota</taxon>
        <taxon>Metazoa</taxon>
        <taxon>Ecdysozoa</taxon>
        <taxon>Arthropoda</taxon>
        <taxon>Hexapoda</taxon>
        <taxon>Insecta</taxon>
        <taxon>Pterygota</taxon>
        <taxon>Neoptera</taxon>
        <taxon>Endopterygota</taxon>
        <taxon>Coleoptera</taxon>
        <taxon>Polyphaga</taxon>
        <taxon>Cucujiformia</taxon>
        <taxon>Tenebrionidae</taxon>
        <taxon>Zophobas</taxon>
    </lineage>
</organism>
<feature type="compositionally biased region" description="Basic and acidic residues" evidence="7">
    <location>
        <begin position="52"/>
        <end position="74"/>
    </location>
</feature>
<accession>A0AA38HJ51</accession>
<dbReference type="InterPro" id="IPR024160">
    <property type="entry name" value="BIN3_SAM-bd_dom"/>
</dbReference>
<dbReference type="InterPro" id="IPR029063">
    <property type="entry name" value="SAM-dependent_MTases_sf"/>
</dbReference>
<dbReference type="GO" id="GO:0032259">
    <property type="term" value="P:methylation"/>
    <property type="evidence" value="ECO:0007669"/>
    <property type="project" value="UniProtKB-KW"/>
</dbReference>
<dbReference type="Pfam" id="PF06859">
    <property type="entry name" value="Bin3"/>
    <property type="match status" value="1"/>
</dbReference>
<evidence type="ECO:0000256" key="3">
    <source>
        <dbReference type="ARBA" id="ARBA00022679"/>
    </source>
</evidence>
<evidence type="ECO:0000256" key="6">
    <source>
        <dbReference type="RuleBase" id="RU367087"/>
    </source>
</evidence>
<gene>
    <name evidence="9" type="ORF">Zmor_004394</name>
</gene>
<reference evidence="9" key="1">
    <citation type="journal article" date="2023" name="G3 (Bethesda)">
        <title>Whole genome assemblies of Zophobas morio and Tenebrio molitor.</title>
        <authorList>
            <person name="Kaur S."/>
            <person name="Stinson S.A."/>
            <person name="diCenzo G.C."/>
        </authorList>
    </citation>
    <scope>NUCLEOTIDE SEQUENCE</scope>
    <source>
        <strain evidence="9">QUZm001</strain>
    </source>
</reference>
<dbReference type="AlphaFoldDB" id="A0AA38HJ51"/>
<feature type="domain" description="Bin3-type SAM" evidence="8">
    <location>
        <begin position="1"/>
        <end position="250"/>
    </location>
</feature>
<keyword evidence="3 6" id="KW-0808">Transferase</keyword>
<dbReference type="PANTHER" id="PTHR12315:SF0">
    <property type="entry name" value="7SK SNRNA METHYLPHOSPHATE CAPPING ENZYME"/>
    <property type="match status" value="1"/>
</dbReference>
<dbReference type="PROSITE" id="PS51515">
    <property type="entry name" value="BIN3_SAM"/>
    <property type="match status" value="1"/>
</dbReference>
<evidence type="ECO:0000256" key="1">
    <source>
        <dbReference type="ARBA" id="ARBA00008361"/>
    </source>
</evidence>
<keyword evidence="4 5" id="KW-0949">S-adenosyl-L-methionine</keyword>
<dbReference type="InterPro" id="IPR039772">
    <property type="entry name" value="Bin3-like"/>
</dbReference>
<evidence type="ECO:0000259" key="8">
    <source>
        <dbReference type="PROSITE" id="PS51515"/>
    </source>
</evidence>
<evidence type="ECO:0000256" key="4">
    <source>
        <dbReference type="ARBA" id="ARBA00022691"/>
    </source>
</evidence>
<dbReference type="EC" id="2.1.1.-" evidence="6"/>
<name>A0AA38HJ51_9CUCU</name>
<dbReference type="EMBL" id="JALNTZ010001744">
    <property type="protein sequence ID" value="KAJ3623627.1"/>
    <property type="molecule type" value="Genomic_DNA"/>
</dbReference>
<dbReference type="GO" id="GO:0017069">
    <property type="term" value="F:snRNA binding"/>
    <property type="evidence" value="ECO:0007669"/>
    <property type="project" value="TreeGrafter"/>
</dbReference>
<dbReference type="PANTHER" id="PTHR12315">
    <property type="entry name" value="BICOID-INTERACTING PROTEIN RELATED"/>
    <property type="match status" value="1"/>
</dbReference>
<dbReference type="Gene3D" id="3.40.50.150">
    <property type="entry name" value="Vaccinia Virus protein VP39"/>
    <property type="match status" value="2"/>
</dbReference>
<evidence type="ECO:0000256" key="7">
    <source>
        <dbReference type="SAM" id="MobiDB-lite"/>
    </source>
</evidence>
<evidence type="ECO:0000313" key="9">
    <source>
        <dbReference type="EMBL" id="KAJ3623627.1"/>
    </source>
</evidence>
<dbReference type="Proteomes" id="UP001168821">
    <property type="component" value="Unassembled WGS sequence"/>
</dbReference>
<evidence type="ECO:0000313" key="10">
    <source>
        <dbReference type="Proteomes" id="UP001168821"/>
    </source>
</evidence>
<dbReference type="GO" id="GO:0008173">
    <property type="term" value="F:RNA methyltransferase activity"/>
    <property type="evidence" value="ECO:0007669"/>
    <property type="project" value="UniProtKB-UniRule"/>
</dbReference>
<keyword evidence="2 6" id="KW-0489">Methyltransferase</keyword>
<dbReference type="InterPro" id="IPR010675">
    <property type="entry name" value="Bin3_C"/>
</dbReference>